<dbReference type="SUPFAM" id="SSF52980">
    <property type="entry name" value="Restriction endonuclease-like"/>
    <property type="match status" value="1"/>
</dbReference>
<reference evidence="2 3" key="1">
    <citation type="submission" date="2018-09" db="EMBL/GenBank/DDBJ databases">
        <authorList>
            <person name="Zhu H."/>
        </authorList>
    </citation>
    <scope>NUCLEOTIDE SEQUENCE [LARGE SCALE GENOMIC DNA]</scope>
    <source>
        <strain evidence="2 3">K2R01-6</strain>
    </source>
</reference>
<dbReference type="EMBL" id="QYUM01000003">
    <property type="protein sequence ID" value="RJF90777.1"/>
    <property type="molecule type" value="Genomic_DNA"/>
</dbReference>
<dbReference type="GO" id="GO:0004519">
    <property type="term" value="F:endonuclease activity"/>
    <property type="evidence" value="ECO:0007669"/>
    <property type="project" value="UniProtKB-KW"/>
</dbReference>
<dbReference type="Gene3D" id="3.40.960.10">
    <property type="entry name" value="VSR Endonuclease"/>
    <property type="match status" value="1"/>
</dbReference>
<keyword evidence="2" id="KW-0540">Nuclease</keyword>
<dbReference type="InterPro" id="IPR011335">
    <property type="entry name" value="Restrct_endonuc-II-like"/>
</dbReference>
<dbReference type="PANTHER" id="PTHR38590:SF1">
    <property type="entry name" value="BLL0828 PROTEIN"/>
    <property type="match status" value="1"/>
</dbReference>
<accession>A0A418WL69</accession>
<dbReference type="CDD" id="cd01038">
    <property type="entry name" value="Endonuclease_DUF559"/>
    <property type="match status" value="1"/>
</dbReference>
<dbReference type="Proteomes" id="UP000286100">
    <property type="component" value="Unassembled WGS sequence"/>
</dbReference>
<dbReference type="InterPro" id="IPR007569">
    <property type="entry name" value="DUF559"/>
</dbReference>
<name>A0A418WL69_9SPHN</name>
<dbReference type="InterPro" id="IPR047216">
    <property type="entry name" value="Endonuclease_DUF559_bact"/>
</dbReference>
<protein>
    <submittedName>
        <fullName evidence="2">Endonuclease domain-containing protein</fullName>
    </submittedName>
</protein>
<dbReference type="RefSeq" id="WP_119762242.1">
    <property type="nucleotide sequence ID" value="NZ_QYUM01000003.1"/>
</dbReference>
<proteinExistence type="predicted"/>
<keyword evidence="2" id="KW-0378">Hydrolase</keyword>
<dbReference type="PANTHER" id="PTHR38590">
    <property type="entry name" value="BLL0828 PROTEIN"/>
    <property type="match status" value="1"/>
</dbReference>
<keyword evidence="2" id="KW-0255">Endonuclease</keyword>
<organism evidence="2 3">
    <name type="scientific">Sphingomonas cavernae</name>
    <dbReference type="NCBI Taxonomy" id="2320861"/>
    <lineage>
        <taxon>Bacteria</taxon>
        <taxon>Pseudomonadati</taxon>
        <taxon>Pseudomonadota</taxon>
        <taxon>Alphaproteobacteria</taxon>
        <taxon>Sphingomonadales</taxon>
        <taxon>Sphingomonadaceae</taxon>
        <taxon>Sphingomonas</taxon>
    </lineage>
</organism>
<evidence type="ECO:0000313" key="3">
    <source>
        <dbReference type="Proteomes" id="UP000286100"/>
    </source>
</evidence>
<gene>
    <name evidence="2" type="ORF">D3876_11325</name>
</gene>
<dbReference type="AlphaFoldDB" id="A0A418WL69"/>
<comment type="caution">
    <text evidence="2">The sequence shown here is derived from an EMBL/GenBank/DDBJ whole genome shotgun (WGS) entry which is preliminary data.</text>
</comment>
<dbReference type="Pfam" id="PF04480">
    <property type="entry name" value="DUF559"/>
    <property type="match status" value="1"/>
</dbReference>
<feature type="domain" description="DUF559" evidence="1">
    <location>
        <begin position="5"/>
        <end position="111"/>
    </location>
</feature>
<evidence type="ECO:0000259" key="1">
    <source>
        <dbReference type="Pfam" id="PF04480"/>
    </source>
</evidence>
<keyword evidence="3" id="KW-1185">Reference proteome</keyword>
<sequence>MTQKRLTPAARNLRRSATEAEARLWHHLRNRQLEGFKFRRQYPIGAHIADFACEQARLVIELDGGHHADQIDADTLRTRSLEAAGYHVLRFWNTDVLNNTSGVLEAIREELFTATS</sequence>
<evidence type="ECO:0000313" key="2">
    <source>
        <dbReference type="EMBL" id="RJF90777.1"/>
    </source>
</evidence>
<dbReference type="OrthoDB" id="9798754at2"/>